<reference evidence="1" key="1">
    <citation type="submission" date="2018-05" db="EMBL/GenBank/DDBJ databases">
        <authorList>
            <person name="Lanie J.A."/>
            <person name="Ng W.-L."/>
            <person name="Kazmierczak K.M."/>
            <person name="Andrzejewski T.M."/>
            <person name="Davidsen T.M."/>
            <person name="Wayne K.J."/>
            <person name="Tettelin H."/>
            <person name="Glass J.I."/>
            <person name="Rusch D."/>
            <person name="Podicherti R."/>
            <person name="Tsui H.-C.T."/>
            <person name="Winkler M.E."/>
        </authorList>
    </citation>
    <scope>NUCLEOTIDE SEQUENCE</scope>
</reference>
<accession>A0A381RI12</accession>
<gene>
    <name evidence="1" type="ORF">METZ01_LOCUS43393</name>
</gene>
<name>A0A381RI12_9ZZZZ</name>
<protein>
    <submittedName>
        <fullName evidence="1">Uncharacterized protein</fullName>
    </submittedName>
</protein>
<organism evidence="1">
    <name type="scientific">marine metagenome</name>
    <dbReference type="NCBI Taxonomy" id="408172"/>
    <lineage>
        <taxon>unclassified sequences</taxon>
        <taxon>metagenomes</taxon>
        <taxon>ecological metagenomes</taxon>
    </lineage>
</organism>
<evidence type="ECO:0000313" key="1">
    <source>
        <dbReference type="EMBL" id="SUZ90539.1"/>
    </source>
</evidence>
<dbReference type="EMBL" id="UINC01001902">
    <property type="protein sequence ID" value="SUZ90539.1"/>
    <property type="molecule type" value="Genomic_DNA"/>
</dbReference>
<sequence>MKVSEPLTRGLSWTLSSGADIVSSEILDPLREF</sequence>
<dbReference type="AlphaFoldDB" id="A0A381RI12"/>
<proteinExistence type="predicted"/>